<dbReference type="GO" id="GO:0008773">
    <property type="term" value="F:[protein-PII] uridylyltransferase activity"/>
    <property type="evidence" value="ECO:0007669"/>
    <property type="project" value="UniProtKB-EC"/>
</dbReference>
<keyword evidence="6" id="KW-0511">Multifunctional enzyme</keyword>
<dbReference type="SUPFAM" id="SSF81593">
    <property type="entry name" value="Nucleotidyltransferase substrate binding subunit/domain"/>
    <property type="match status" value="1"/>
</dbReference>
<protein>
    <submittedName>
        <fullName evidence="9">[Protein-PII] uridylyltransferase / [Protein-PII]-UMP uridylyl-removing enzyme</fullName>
        <ecNumber evidence="9">2.7.7.59</ecNumber>
    </submittedName>
</protein>
<dbReference type="CDD" id="cd04900">
    <property type="entry name" value="ACT_UUR-like_1"/>
    <property type="match status" value="1"/>
</dbReference>
<evidence type="ECO:0000256" key="6">
    <source>
        <dbReference type="ARBA" id="ARBA00023268"/>
    </source>
</evidence>
<dbReference type="Pfam" id="PF01966">
    <property type="entry name" value="HD"/>
    <property type="match status" value="1"/>
</dbReference>
<reference evidence="9" key="1">
    <citation type="submission" date="2018-06" db="EMBL/GenBank/DDBJ databases">
        <authorList>
            <person name="Zhirakovskaya E."/>
        </authorList>
    </citation>
    <scope>NUCLEOTIDE SEQUENCE</scope>
</reference>
<dbReference type="PROSITE" id="PS51671">
    <property type="entry name" value="ACT"/>
    <property type="match status" value="2"/>
</dbReference>
<dbReference type="InterPro" id="IPR003607">
    <property type="entry name" value="HD/PDEase_dom"/>
</dbReference>
<dbReference type="PROSITE" id="PS51831">
    <property type="entry name" value="HD"/>
    <property type="match status" value="1"/>
</dbReference>
<dbReference type="InterPro" id="IPR002934">
    <property type="entry name" value="Polymerase_NTP_transf_dom"/>
</dbReference>
<dbReference type="Gene3D" id="3.30.460.10">
    <property type="entry name" value="Beta Polymerase, domain 2"/>
    <property type="match status" value="1"/>
</dbReference>
<evidence type="ECO:0000259" key="8">
    <source>
        <dbReference type="PROSITE" id="PS51831"/>
    </source>
</evidence>
<evidence type="ECO:0000256" key="2">
    <source>
        <dbReference type="ARBA" id="ARBA00022695"/>
    </source>
</evidence>
<keyword evidence="4" id="KW-0378">Hydrolase</keyword>
<dbReference type="SUPFAM" id="SSF55021">
    <property type="entry name" value="ACT-like"/>
    <property type="match status" value="1"/>
</dbReference>
<dbReference type="SUPFAM" id="SSF109604">
    <property type="entry name" value="HD-domain/PDEase-like"/>
    <property type="match status" value="1"/>
</dbReference>
<keyword evidence="3" id="KW-0677">Repeat</keyword>
<dbReference type="InterPro" id="IPR006674">
    <property type="entry name" value="HD_domain"/>
</dbReference>
<organism evidence="9">
    <name type="scientific">hydrothermal vent metagenome</name>
    <dbReference type="NCBI Taxonomy" id="652676"/>
    <lineage>
        <taxon>unclassified sequences</taxon>
        <taxon>metagenomes</taxon>
        <taxon>ecological metagenomes</taxon>
    </lineage>
</organism>
<evidence type="ECO:0000256" key="1">
    <source>
        <dbReference type="ARBA" id="ARBA00022679"/>
    </source>
</evidence>
<keyword evidence="2 9" id="KW-0548">Nucleotidyltransferase</keyword>
<keyword evidence="5" id="KW-0460">Magnesium</keyword>
<evidence type="ECO:0000256" key="4">
    <source>
        <dbReference type="ARBA" id="ARBA00022801"/>
    </source>
</evidence>
<feature type="domain" description="ACT" evidence="7">
    <location>
        <begin position="819"/>
        <end position="890"/>
    </location>
</feature>
<dbReference type="InterPro" id="IPR013546">
    <property type="entry name" value="PII_UdlTrfase/GS_AdlTrfase"/>
</dbReference>
<name>A0A3B0XZZ4_9ZZZZ</name>
<dbReference type="HAMAP" id="MF_00277">
    <property type="entry name" value="PII_uridylyl_transf"/>
    <property type="match status" value="1"/>
</dbReference>
<evidence type="ECO:0000313" key="9">
    <source>
        <dbReference type="EMBL" id="VAW61706.1"/>
    </source>
</evidence>
<dbReference type="InterPro" id="IPR010043">
    <property type="entry name" value="UTase/UR"/>
</dbReference>
<dbReference type="EC" id="2.7.7.59" evidence="9"/>
<dbReference type="CDD" id="cd05401">
    <property type="entry name" value="NT_GlnE_GlnD_like"/>
    <property type="match status" value="1"/>
</dbReference>
<dbReference type="GO" id="GO:0016787">
    <property type="term" value="F:hydrolase activity"/>
    <property type="evidence" value="ECO:0007669"/>
    <property type="project" value="UniProtKB-KW"/>
</dbReference>
<dbReference type="InterPro" id="IPR045865">
    <property type="entry name" value="ACT-like_dom_sf"/>
</dbReference>
<dbReference type="PANTHER" id="PTHR47320">
    <property type="entry name" value="BIFUNCTIONAL URIDYLYLTRANSFERASE/URIDYLYL-REMOVING ENZYME"/>
    <property type="match status" value="1"/>
</dbReference>
<dbReference type="InterPro" id="IPR002912">
    <property type="entry name" value="ACT_dom"/>
</dbReference>
<feature type="domain" description="ACT" evidence="7">
    <location>
        <begin position="705"/>
        <end position="789"/>
    </location>
</feature>
<dbReference type="CDD" id="cd04899">
    <property type="entry name" value="ACT_ACR-UUR-like_2"/>
    <property type="match status" value="1"/>
</dbReference>
<dbReference type="PIRSF" id="PIRSF006288">
    <property type="entry name" value="PII_uridyltransf"/>
    <property type="match status" value="1"/>
</dbReference>
<dbReference type="Gene3D" id="3.30.70.260">
    <property type="match status" value="1"/>
</dbReference>
<sequence>MSNVELNGITIFEDNAFQQKLTAEPEQLLSLLKQTIQSSQVAIQQAFDNGADTQETVSARAQYIDRILTYAFNQYFSRCEQTIAMIAVGGYGRRELHPASDIDLMLLLEEPETNDTREKLEQFLLLLWDSKLDIGHSVRTLDECVSEARKDITVVTNLMESRILTGDLTLFTRMVEATAADKIWNSKDFFEAKLEEQTLRHRKFGDTAYNLEPNIKENPGGLRDLQMIGWVAKRHFGTRILSELVSHNFISQSEYETLGECRTYLWKIRIHLHHLTGKHEDRLLFDYQKQLAHTFGYEDGENNLAIEQFMQKYYRTVMELERLNELLLQLFRQEILYVGISEQATTINRRFHVINGYIAARHENIFTEHPSSLMEIFLIMELHPEIRGVHAQTIRLIRENKHLIDDRFRASQTSKQLFINIMTQPRGVTHELRRMNRYGILAAYIPAFDRIVGRMQYDLFHTYTVDQHTLFVVRNMRRLSVPGFAHEHPLASGIFHHLKKPELLYLAGLFHDIAKGRGGNHAELGAVDAEEFSLNHGRSEKDSRLVGWLIKKHLLMSMVAQRKDISDPEVIYNFAKEMGTLARLDYLYLLTMCDIRATNPKQWNSWKDNLLSELYHKTAAALKAGLDNPLQRDIVSHETRTSASRMLAKLGIVSEVLNELWANFSDDYFIYHTADEISWHSLILLDKEQALPKIKARINHRSEAEIFIYDEEKTGLFATIVTTLEQLGLNIADAKINVTENHYALNSFKVLEENGSSPNESYRIDEIVEKLSSRLSLTDSQASPGRINQHSRHRSRAQKSFAVKTRIRFEQLVGKDVTLLNIVAIDRPGLLASIAQAFIDHDIHIHHAKISTAGEKALDSFHITDKDSNPLLDDESMENLKNTLLKHLNQ</sequence>
<dbReference type="FunFam" id="1.10.3090.10:FF:000005">
    <property type="entry name" value="Bifunctional uridylyltransferase/uridylyl-removing enzyme"/>
    <property type="match status" value="1"/>
</dbReference>
<dbReference type="Gene3D" id="1.10.3210.10">
    <property type="entry name" value="Hypothetical protein af1432"/>
    <property type="match status" value="1"/>
</dbReference>
<accession>A0A3B0XZZ4</accession>
<dbReference type="CDD" id="cd00077">
    <property type="entry name" value="HDc"/>
    <property type="match status" value="1"/>
</dbReference>
<dbReference type="Pfam" id="PF01842">
    <property type="entry name" value="ACT"/>
    <property type="match status" value="1"/>
</dbReference>
<dbReference type="Pfam" id="PF08335">
    <property type="entry name" value="GlnD_UR_UTase"/>
    <property type="match status" value="1"/>
</dbReference>
<evidence type="ECO:0000256" key="5">
    <source>
        <dbReference type="ARBA" id="ARBA00022842"/>
    </source>
</evidence>
<evidence type="ECO:0000259" key="7">
    <source>
        <dbReference type="PROSITE" id="PS51671"/>
    </source>
</evidence>
<dbReference type="InterPro" id="IPR043519">
    <property type="entry name" value="NT_sf"/>
</dbReference>
<keyword evidence="1 9" id="KW-0808">Transferase</keyword>
<dbReference type="NCBIfam" id="TIGR01693">
    <property type="entry name" value="UTase_glnD"/>
    <property type="match status" value="1"/>
</dbReference>
<gene>
    <name evidence="9" type="ORF">MNBD_GAMMA09-3876</name>
</gene>
<dbReference type="SMART" id="SM00471">
    <property type="entry name" value="HDc"/>
    <property type="match status" value="1"/>
</dbReference>
<feature type="domain" description="HD" evidence="8">
    <location>
        <begin position="465"/>
        <end position="587"/>
    </location>
</feature>
<evidence type="ECO:0000256" key="3">
    <source>
        <dbReference type="ARBA" id="ARBA00022737"/>
    </source>
</evidence>
<dbReference type="PANTHER" id="PTHR47320:SF1">
    <property type="entry name" value="BIFUNCTIONAL URIDYLYLTRANSFERASE_URIDYLYL-REMOVING ENZYME"/>
    <property type="match status" value="1"/>
</dbReference>
<proteinExistence type="inferred from homology"/>
<dbReference type="Pfam" id="PF01909">
    <property type="entry name" value="NTP_transf_2"/>
    <property type="match status" value="1"/>
</dbReference>
<dbReference type="AlphaFoldDB" id="A0A3B0XZZ4"/>
<dbReference type="EMBL" id="UOFI01000014">
    <property type="protein sequence ID" value="VAW61706.1"/>
    <property type="molecule type" value="Genomic_DNA"/>
</dbReference>
<dbReference type="SUPFAM" id="SSF81301">
    <property type="entry name" value="Nucleotidyltransferase"/>
    <property type="match status" value="1"/>
</dbReference>